<proteinExistence type="predicted"/>
<dbReference type="Proteomes" id="UP001530400">
    <property type="component" value="Unassembled WGS sequence"/>
</dbReference>
<sequence>MLSCTYHPIRRSAAIRLRSHLDPSIQWIRPHPSSFHRHLSSTIHLLEPQKRHKLHIGFTSLSSSNVPFSPPPTHNTNPNTTTLDPRASIMLTALRGGVSAMDCPAPPSLDGSGSFKSTSCWDANRQYELDMANSLDAALDVLREEDDNEALAALHPKSDGAVVSITTRLGYRAAASSDASGIENDVQEMENVFDGDFRVGVLDPGLSTDKEGEWTKPPVALVHNLSREYVLHSLQSSPLVERYKVNSSSSSSGDKKCVEIVSLAHNPETRISAYLVSQNGTMEQADSMDKAREYMKESLTSAFVGYELAVQQGLIDGYGVDSNGLSLPKEHDMYYGWRDVLECAAEAYLQVHGQDSDTGRSSLRVIRMPGNLLETRGLEVAKEIHSFFDASEEGLSDDPKLPDIEQRRKLRQMRRFLPESIQVNVTRPLTAFPYGGTGWEPNSSPGLTENSGAPPLFLEKRGADGKKIDSTHPIRILDYRVESGPMGQIPKEEWTNYHYNHHGLRPSLYQGVMNAALSHFDADSILEASKERELTVEERETLDGCKLLRDMIHDLDASLDTMKSFAAYEEYLVNVAVPLLYGSFEELDEESGGVLQAFFAVHGAAVRMVVARWTRELLQGGWKRIDTQEGHGSTLEWDKDKEEEMANLWQKLGLGTFPGGYKIPEDVTLQEYSLKYLIDDESIRGIVVGCSRPEHVLEALKAADHLEK</sequence>
<evidence type="ECO:0000313" key="1">
    <source>
        <dbReference type="EMBL" id="KAL3766926.1"/>
    </source>
</evidence>
<reference evidence="1 2" key="1">
    <citation type="submission" date="2024-10" db="EMBL/GenBank/DDBJ databases">
        <title>Updated reference genomes for cyclostephanoid diatoms.</title>
        <authorList>
            <person name="Roberts W.R."/>
            <person name="Alverson A.J."/>
        </authorList>
    </citation>
    <scope>NUCLEOTIDE SEQUENCE [LARGE SCALE GENOMIC DNA]</scope>
    <source>
        <strain evidence="1 2">AJA010-31</strain>
    </source>
</reference>
<name>A0ABD3MY92_9STRA</name>
<evidence type="ECO:0000313" key="2">
    <source>
        <dbReference type="Proteomes" id="UP001530400"/>
    </source>
</evidence>
<accession>A0ABD3MY92</accession>
<protein>
    <submittedName>
        <fullName evidence="1">Uncharacterized protein</fullName>
    </submittedName>
</protein>
<gene>
    <name evidence="1" type="ORF">ACHAWO_008647</name>
</gene>
<keyword evidence="2" id="KW-1185">Reference proteome</keyword>
<organism evidence="1 2">
    <name type="scientific">Cyclotella atomus</name>
    <dbReference type="NCBI Taxonomy" id="382360"/>
    <lineage>
        <taxon>Eukaryota</taxon>
        <taxon>Sar</taxon>
        <taxon>Stramenopiles</taxon>
        <taxon>Ochrophyta</taxon>
        <taxon>Bacillariophyta</taxon>
        <taxon>Coscinodiscophyceae</taxon>
        <taxon>Thalassiosirophycidae</taxon>
        <taxon>Stephanodiscales</taxon>
        <taxon>Stephanodiscaceae</taxon>
        <taxon>Cyclotella</taxon>
    </lineage>
</organism>
<dbReference type="EMBL" id="JALLPJ020001377">
    <property type="protein sequence ID" value="KAL3766926.1"/>
    <property type="molecule type" value="Genomic_DNA"/>
</dbReference>
<comment type="caution">
    <text evidence="1">The sequence shown here is derived from an EMBL/GenBank/DDBJ whole genome shotgun (WGS) entry which is preliminary data.</text>
</comment>
<dbReference type="AlphaFoldDB" id="A0ABD3MY92"/>